<sequence>MKNILIPIDFKGNEHLLLDKALEFASNLKSKVWLLHVAAPDPDYVGFEAGPQSARDHRANKLKEERRQIQGFAKKFEEKGIDAEALLIQGITVETILEKTETLNIDLIIMGYQTYSLFYKIIFGSVSDSLIKKSNIPVLVVPLD</sequence>
<dbReference type="CDD" id="cd00293">
    <property type="entry name" value="USP-like"/>
    <property type="match status" value="1"/>
</dbReference>
<evidence type="ECO:0000256" key="1">
    <source>
        <dbReference type="ARBA" id="ARBA00008791"/>
    </source>
</evidence>
<dbReference type="EMBL" id="JAIUJR010000001">
    <property type="protein sequence ID" value="MCA0131004.1"/>
    <property type="molecule type" value="Genomic_DNA"/>
</dbReference>
<feature type="domain" description="UspA" evidence="2">
    <location>
        <begin position="1"/>
        <end position="142"/>
    </location>
</feature>
<reference evidence="4" key="1">
    <citation type="submission" date="2023-07" db="EMBL/GenBank/DDBJ databases">
        <authorList>
            <person name="Yue Y."/>
        </authorList>
    </citation>
    <scope>NUCLEOTIDE SEQUENCE [LARGE SCALE GENOMIC DNA]</scope>
    <source>
        <strain evidence="4">D23</strain>
    </source>
</reference>
<dbReference type="Proteomes" id="UP001198901">
    <property type="component" value="Unassembled WGS sequence"/>
</dbReference>
<dbReference type="InterPro" id="IPR006016">
    <property type="entry name" value="UspA"/>
</dbReference>
<organism evidence="3 4">
    <name type="scientific">Winogradskyella alexanderae</name>
    <dbReference type="NCBI Taxonomy" id="2877123"/>
    <lineage>
        <taxon>Bacteria</taxon>
        <taxon>Pseudomonadati</taxon>
        <taxon>Bacteroidota</taxon>
        <taxon>Flavobacteriia</taxon>
        <taxon>Flavobacteriales</taxon>
        <taxon>Flavobacteriaceae</taxon>
        <taxon>Winogradskyella</taxon>
    </lineage>
</organism>
<gene>
    <name evidence="3" type="ORF">LBU54_00285</name>
</gene>
<protein>
    <submittedName>
        <fullName evidence="3">Universal stress protein</fullName>
    </submittedName>
</protein>
<evidence type="ECO:0000313" key="3">
    <source>
        <dbReference type="EMBL" id="MCA0131004.1"/>
    </source>
</evidence>
<evidence type="ECO:0000259" key="2">
    <source>
        <dbReference type="Pfam" id="PF00582"/>
    </source>
</evidence>
<accession>A0ABS7XNP3</accession>
<name>A0ABS7XNP3_9FLAO</name>
<dbReference type="Gene3D" id="3.40.50.620">
    <property type="entry name" value="HUPs"/>
    <property type="match status" value="1"/>
</dbReference>
<keyword evidence="4" id="KW-1185">Reference proteome</keyword>
<dbReference type="InterPro" id="IPR006015">
    <property type="entry name" value="Universal_stress_UspA"/>
</dbReference>
<comment type="similarity">
    <text evidence="1">Belongs to the universal stress protein A family.</text>
</comment>
<dbReference type="PANTHER" id="PTHR46268">
    <property type="entry name" value="STRESS RESPONSE PROTEIN NHAX"/>
    <property type="match status" value="1"/>
</dbReference>
<dbReference type="PRINTS" id="PR01438">
    <property type="entry name" value="UNVRSLSTRESS"/>
</dbReference>
<dbReference type="Pfam" id="PF00582">
    <property type="entry name" value="Usp"/>
    <property type="match status" value="1"/>
</dbReference>
<dbReference type="InterPro" id="IPR014729">
    <property type="entry name" value="Rossmann-like_a/b/a_fold"/>
</dbReference>
<evidence type="ECO:0000313" key="4">
    <source>
        <dbReference type="Proteomes" id="UP001198901"/>
    </source>
</evidence>
<dbReference type="SUPFAM" id="SSF52402">
    <property type="entry name" value="Adenine nucleotide alpha hydrolases-like"/>
    <property type="match status" value="1"/>
</dbReference>
<dbReference type="RefSeq" id="WP_224523778.1">
    <property type="nucleotide sequence ID" value="NZ_JAIUJR010000001.1"/>
</dbReference>
<comment type="caution">
    <text evidence="3">The sequence shown here is derived from an EMBL/GenBank/DDBJ whole genome shotgun (WGS) entry which is preliminary data.</text>
</comment>
<proteinExistence type="inferred from homology"/>
<dbReference type="PANTHER" id="PTHR46268:SF6">
    <property type="entry name" value="UNIVERSAL STRESS PROTEIN UP12"/>
    <property type="match status" value="1"/>
</dbReference>